<name>A0A0C9RTJ7_9CONI</name>
<sequence>MASQHWKFRQHWDGSFHFDPQAHEASSSDSDTCASSHASGWEAASSSAPSPNRTRQINRHHRRDNSNPWRGSVRRGGGRVFFAWDSSSSSGAEETMTSTSELLYQRRSRVGRSTEVTLPEAASRRLRSSSSSAHSNRFHRSNHYDPNYHHYYHCHRSLPMRNSLQQVPEGDDQSQFSEHTSTSSMHNDDTGHGRNRLMGTFFEQAAENNSLRGAVMQARERLYQRFRASSLISNRHNTASTITDSRYPFREDPMLNHLWVNEVDWNRLASRNGQFEEELELEFSLPREPKPQGLNQKGISNLQREVFAPTSTTEKKGSKEVNSALEQEDCPVCLEHFSPGEQLIRLACRHRFHPVCLIPWLKICGDCPYCRAIVVQDHGSNISKSTSGGSIGL</sequence>
<feature type="domain" description="RING-type" evidence="6">
    <location>
        <begin position="330"/>
        <end position="371"/>
    </location>
</feature>
<keyword evidence="1" id="KW-0479">Metal-binding</keyword>
<evidence type="ECO:0000256" key="5">
    <source>
        <dbReference type="SAM" id="MobiDB-lite"/>
    </source>
</evidence>
<accession>A0A0C9RTJ7</accession>
<dbReference type="SMART" id="SM00184">
    <property type="entry name" value="RING"/>
    <property type="match status" value="1"/>
</dbReference>
<feature type="compositionally biased region" description="Polar residues" evidence="5">
    <location>
        <begin position="85"/>
        <end position="102"/>
    </location>
</feature>
<feature type="region of interest" description="Disordered" evidence="5">
    <location>
        <begin position="84"/>
        <end position="144"/>
    </location>
</feature>
<organism evidence="7">
    <name type="scientific">Wollemia nobilis</name>
    <dbReference type="NCBI Taxonomy" id="56998"/>
    <lineage>
        <taxon>Eukaryota</taxon>
        <taxon>Viridiplantae</taxon>
        <taxon>Streptophyta</taxon>
        <taxon>Embryophyta</taxon>
        <taxon>Tracheophyta</taxon>
        <taxon>Spermatophyta</taxon>
        <taxon>Pinopsida</taxon>
        <taxon>Pinidae</taxon>
        <taxon>Conifers II</taxon>
        <taxon>Araucariales</taxon>
        <taxon>Araucariaceae</taxon>
        <taxon>Wollemia</taxon>
    </lineage>
</organism>
<feature type="compositionally biased region" description="Polar residues" evidence="5">
    <location>
        <begin position="44"/>
        <end position="55"/>
    </location>
</feature>
<dbReference type="GO" id="GO:0061630">
    <property type="term" value="F:ubiquitin protein ligase activity"/>
    <property type="evidence" value="ECO:0007669"/>
    <property type="project" value="TreeGrafter"/>
</dbReference>
<evidence type="ECO:0000259" key="6">
    <source>
        <dbReference type="PROSITE" id="PS50089"/>
    </source>
</evidence>
<dbReference type="AlphaFoldDB" id="A0A0C9RTJ7"/>
<dbReference type="EMBL" id="GCHU01013749">
    <property type="protein sequence ID" value="JAG87004.1"/>
    <property type="molecule type" value="Transcribed_RNA"/>
</dbReference>
<dbReference type="SUPFAM" id="SSF57850">
    <property type="entry name" value="RING/U-box"/>
    <property type="match status" value="1"/>
</dbReference>
<dbReference type="InterPro" id="IPR013083">
    <property type="entry name" value="Znf_RING/FYVE/PHD"/>
</dbReference>
<keyword evidence="2 4" id="KW-0863">Zinc-finger</keyword>
<reference evidence="7" key="1">
    <citation type="submission" date="2015-02" db="EMBL/GenBank/DDBJ databases">
        <title>A transcriptome of Wollemia nobilis - a relic of Gondwana.</title>
        <authorList>
            <person name="Chia J.Y."/>
            <person name="Leong Y.S."/>
            <person name="Abdul Karim S."/>
            <person name="Wan Azmi N."/>
            <person name="Hercus R."/>
            <person name="Croft L."/>
        </authorList>
    </citation>
    <scope>NUCLEOTIDE SEQUENCE</scope>
    <source>
        <strain evidence="7">MaeBrown</strain>
        <tissue evidence="7">Leaf</tissue>
    </source>
</reference>
<evidence type="ECO:0000313" key="7">
    <source>
        <dbReference type="EMBL" id="JAG87004.1"/>
    </source>
</evidence>
<dbReference type="PANTHER" id="PTHR45931">
    <property type="entry name" value="SI:CH211-59O9.10"/>
    <property type="match status" value="1"/>
</dbReference>
<evidence type="ECO:0000256" key="4">
    <source>
        <dbReference type="PROSITE-ProRule" id="PRU00175"/>
    </source>
</evidence>
<feature type="region of interest" description="Disordered" evidence="5">
    <location>
        <begin position="20"/>
        <end position="72"/>
    </location>
</feature>
<evidence type="ECO:0000256" key="1">
    <source>
        <dbReference type="ARBA" id="ARBA00022723"/>
    </source>
</evidence>
<evidence type="ECO:0000256" key="3">
    <source>
        <dbReference type="ARBA" id="ARBA00022833"/>
    </source>
</evidence>
<feature type="compositionally biased region" description="Polar residues" evidence="5">
    <location>
        <begin position="173"/>
        <end position="185"/>
    </location>
</feature>
<evidence type="ECO:0000256" key="2">
    <source>
        <dbReference type="ARBA" id="ARBA00022771"/>
    </source>
</evidence>
<dbReference type="PROSITE" id="PS50089">
    <property type="entry name" value="ZF_RING_2"/>
    <property type="match status" value="1"/>
</dbReference>
<proteinExistence type="predicted"/>
<dbReference type="GO" id="GO:0005634">
    <property type="term" value="C:nucleus"/>
    <property type="evidence" value="ECO:0007669"/>
    <property type="project" value="TreeGrafter"/>
</dbReference>
<feature type="region of interest" description="Disordered" evidence="5">
    <location>
        <begin position="165"/>
        <end position="195"/>
    </location>
</feature>
<dbReference type="GO" id="GO:0008270">
    <property type="term" value="F:zinc ion binding"/>
    <property type="evidence" value="ECO:0007669"/>
    <property type="project" value="UniProtKB-KW"/>
</dbReference>
<protein>
    <submittedName>
        <fullName evidence="7">TSA: Wollemia nobilis Ref_Wollemi_Transcript_13827_1618 transcribed RNA sequence</fullName>
    </submittedName>
</protein>
<keyword evidence="3" id="KW-0862">Zinc</keyword>
<dbReference type="PANTHER" id="PTHR45931:SF3">
    <property type="entry name" value="RING ZINC FINGER-CONTAINING PROTEIN"/>
    <property type="match status" value="1"/>
</dbReference>
<dbReference type="Pfam" id="PF13639">
    <property type="entry name" value="zf-RING_2"/>
    <property type="match status" value="1"/>
</dbReference>
<dbReference type="GO" id="GO:0006511">
    <property type="term" value="P:ubiquitin-dependent protein catabolic process"/>
    <property type="evidence" value="ECO:0007669"/>
    <property type="project" value="TreeGrafter"/>
</dbReference>
<feature type="compositionally biased region" description="Low complexity" evidence="5">
    <location>
        <begin position="25"/>
        <end position="39"/>
    </location>
</feature>
<dbReference type="InterPro" id="IPR051834">
    <property type="entry name" value="RING_finger_E3_ligase"/>
</dbReference>
<dbReference type="Gene3D" id="3.30.40.10">
    <property type="entry name" value="Zinc/RING finger domain, C3HC4 (zinc finger)"/>
    <property type="match status" value="1"/>
</dbReference>
<dbReference type="InterPro" id="IPR001841">
    <property type="entry name" value="Znf_RING"/>
</dbReference>